<reference evidence="1" key="2">
    <citation type="journal article" date="2022" name="Res Sq">
        <title>Comparative Genomics Reveals Insights into the Divergent Evolution of Astigmatic Mites and Household Pest Adaptations.</title>
        <authorList>
            <person name="Xiong Q."/>
            <person name="Wan A.T.-Y."/>
            <person name="Liu X.-Y."/>
            <person name="Fung C.S.-H."/>
            <person name="Xiao X."/>
            <person name="Malainual N."/>
            <person name="Hou J."/>
            <person name="Wang L."/>
            <person name="Wang M."/>
            <person name="Yang K."/>
            <person name="Cui Y."/>
            <person name="Leung E."/>
            <person name="Nong W."/>
            <person name="Shin S.-K."/>
            <person name="Au S."/>
            <person name="Jeong K.Y."/>
            <person name="Chew F.T."/>
            <person name="Hui J."/>
            <person name="Leung T.F."/>
            <person name="Tungtrongchitr A."/>
            <person name="Zhong N."/>
            <person name="Liu Z."/>
            <person name="Tsui S."/>
        </authorList>
    </citation>
    <scope>NUCLEOTIDE SEQUENCE</scope>
    <source>
        <strain evidence="1">Derf</strain>
        <tissue evidence="1">Whole organism</tissue>
    </source>
</reference>
<evidence type="ECO:0000313" key="2">
    <source>
        <dbReference type="Proteomes" id="UP000790347"/>
    </source>
</evidence>
<reference evidence="1" key="1">
    <citation type="submission" date="2013-05" db="EMBL/GenBank/DDBJ databases">
        <authorList>
            <person name="Yim A.K.Y."/>
            <person name="Chan T.F."/>
            <person name="Ji K.M."/>
            <person name="Liu X.Y."/>
            <person name="Zhou J.W."/>
            <person name="Li R.Q."/>
            <person name="Yang K.Y."/>
            <person name="Li J."/>
            <person name="Li M."/>
            <person name="Law P.T.W."/>
            <person name="Wu Y.L."/>
            <person name="Cai Z.L."/>
            <person name="Qin H."/>
            <person name="Bao Y."/>
            <person name="Leung R.K.K."/>
            <person name="Ng P.K.S."/>
            <person name="Zou J."/>
            <person name="Zhong X.J."/>
            <person name="Ran P.X."/>
            <person name="Zhong N.S."/>
            <person name="Liu Z.G."/>
            <person name="Tsui S.K.W."/>
        </authorList>
    </citation>
    <scope>NUCLEOTIDE SEQUENCE</scope>
    <source>
        <strain evidence="1">Derf</strain>
        <tissue evidence="1">Whole organism</tissue>
    </source>
</reference>
<accession>A0A922HU19</accession>
<dbReference type="EMBL" id="ASGP02000005">
    <property type="protein sequence ID" value="KAH9506234.1"/>
    <property type="molecule type" value="Genomic_DNA"/>
</dbReference>
<name>A0A922HU19_DERFA</name>
<evidence type="ECO:0000313" key="1">
    <source>
        <dbReference type="EMBL" id="KAH9506234.1"/>
    </source>
</evidence>
<dbReference type="AlphaFoldDB" id="A0A922HU19"/>
<dbReference type="Proteomes" id="UP000790347">
    <property type="component" value="Unassembled WGS sequence"/>
</dbReference>
<sequence>MLPIGGEDACFCLFIAAVVEMPSNLLRILFELTSILINGLGQEEYTCDISISIDFNIRF</sequence>
<protein>
    <submittedName>
        <fullName evidence="1">Uncharacterized protein</fullName>
    </submittedName>
</protein>
<organism evidence="1 2">
    <name type="scientific">Dermatophagoides farinae</name>
    <name type="common">American house dust mite</name>
    <dbReference type="NCBI Taxonomy" id="6954"/>
    <lineage>
        <taxon>Eukaryota</taxon>
        <taxon>Metazoa</taxon>
        <taxon>Ecdysozoa</taxon>
        <taxon>Arthropoda</taxon>
        <taxon>Chelicerata</taxon>
        <taxon>Arachnida</taxon>
        <taxon>Acari</taxon>
        <taxon>Acariformes</taxon>
        <taxon>Sarcoptiformes</taxon>
        <taxon>Astigmata</taxon>
        <taxon>Psoroptidia</taxon>
        <taxon>Analgoidea</taxon>
        <taxon>Pyroglyphidae</taxon>
        <taxon>Dermatophagoidinae</taxon>
        <taxon>Dermatophagoides</taxon>
    </lineage>
</organism>
<gene>
    <name evidence="1" type="ORF">DERF_010976</name>
</gene>
<comment type="caution">
    <text evidence="1">The sequence shown here is derived from an EMBL/GenBank/DDBJ whole genome shotgun (WGS) entry which is preliminary data.</text>
</comment>
<keyword evidence="2" id="KW-1185">Reference proteome</keyword>
<proteinExistence type="predicted"/>